<feature type="compositionally biased region" description="Low complexity" evidence="4">
    <location>
        <begin position="1481"/>
        <end position="1494"/>
    </location>
</feature>
<feature type="compositionally biased region" description="Low complexity" evidence="4">
    <location>
        <begin position="428"/>
        <end position="485"/>
    </location>
</feature>
<feature type="compositionally biased region" description="Polar residues" evidence="4">
    <location>
        <begin position="407"/>
        <end position="427"/>
    </location>
</feature>
<reference evidence="6 7" key="1">
    <citation type="journal article" date="2012" name="PLoS Pathog.">
        <title>Diverse lifestyles and strategies of plant pathogenesis encoded in the genomes of eighteen Dothideomycetes fungi.</title>
        <authorList>
            <person name="Ohm R.A."/>
            <person name="Feau N."/>
            <person name="Henrissat B."/>
            <person name="Schoch C.L."/>
            <person name="Horwitz B.A."/>
            <person name="Barry K.W."/>
            <person name="Condon B.J."/>
            <person name="Copeland A.C."/>
            <person name="Dhillon B."/>
            <person name="Glaser F."/>
            <person name="Hesse C.N."/>
            <person name="Kosti I."/>
            <person name="LaButti K."/>
            <person name="Lindquist E.A."/>
            <person name="Lucas S."/>
            <person name="Salamov A.A."/>
            <person name="Bradshaw R.E."/>
            <person name="Ciuffetti L."/>
            <person name="Hamelin R.C."/>
            <person name="Kema G.H.J."/>
            <person name="Lawrence C."/>
            <person name="Scott J.A."/>
            <person name="Spatafora J.W."/>
            <person name="Turgeon B.G."/>
            <person name="de Wit P.J.G.M."/>
            <person name="Zhong S."/>
            <person name="Goodwin S.B."/>
            <person name="Grigoriev I.V."/>
        </authorList>
    </citation>
    <scope>NUCLEOTIDE SEQUENCE [LARGE SCALE GENOMIC DNA]</scope>
    <source>
        <strain evidence="6 7">SO2202</strain>
    </source>
</reference>
<feature type="compositionally biased region" description="Polar residues" evidence="4">
    <location>
        <begin position="804"/>
        <end position="813"/>
    </location>
</feature>
<feature type="compositionally biased region" description="Low complexity" evidence="4">
    <location>
        <begin position="862"/>
        <end position="877"/>
    </location>
</feature>
<accession>N1QI87</accession>
<dbReference type="EMBL" id="KB456260">
    <property type="protein sequence ID" value="EMF16961.1"/>
    <property type="molecule type" value="Genomic_DNA"/>
</dbReference>
<feature type="region of interest" description="Disordered" evidence="4">
    <location>
        <begin position="773"/>
        <end position="813"/>
    </location>
</feature>
<dbReference type="RefSeq" id="XP_016765082.1">
    <property type="nucleotide sequence ID" value="XM_016903442.1"/>
</dbReference>
<dbReference type="Pfam" id="PF16987">
    <property type="entry name" value="KIX_2"/>
    <property type="match status" value="1"/>
</dbReference>
<dbReference type="STRING" id="692275.N1QI87"/>
<evidence type="ECO:0000259" key="5">
    <source>
        <dbReference type="Pfam" id="PF16987"/>
    </source>
</evidence>
<feature type="compositionally biased region" description="Low complexity" evidence="4">
    <location>
        <begin position="229"/>
        <end position="262"/>
    </location>
</feature>
<feature type="compositionally biased region" description="Low complexity" evidence="4">
    <location>
        <begin position="1125"/>
        <end position="1139"/>
    </location>
</feature>
<dbReference type="OrthoDB" id="3918840at2759"/>
<proteinExistence type="predicted"/>
<feature type="region of interest" description="Disordered" evidence="4">
    <location>
        <begin position="1115"/>
        <end position="1160"/>
    </location>
</feature>
<feature type="coiled-coil region" evidence="3">
    <location>
        <begin position="106"/>
        <end position="133"/>
    </location>
</feature>
<dbReference type="HOGENOM" id="CLU_243448_0_0_1"/>
<evidence type="ECO:0000256" key="3">
    <source>
        <dbReference type="SAM" id="Coils"/>
    </source>
</evidence>
<organism evidence="6 7">
    <name type="scientific">Sphaerulina musiva (strain SO2202)</name>
    <name type="common">Poplar stem canker fungus</name>
    <name type="synonym">Septoria musiva</name>
    <dbReference type="NCBI Taxonomy" id="692275"/>
    <lineage>
        <taxon>Eukaryota</taxon>
        <taxon>Fungi</taxon>
        <taxon>Dikarya</taxon>
        <taxon>Ascomycota</taxon>
        <taxon>Pezizomycotina</taxon>
        <taxon>Dothideomycetes</taxon>
        <taxon>Dothideomycetidae</taxon>
        <taxon>Mycosphaerellales</taxon>
        <taxon>Mycosphaerellaceae</taxon>
        <taxon>Sphaerulina</taxon>
    </lineage>
</organism>
<feature type="region of interest" description="Disordered" evidence="4">
    <location>
        <begin position="1181"/>
        <end position="1244"/>
    </location>
</feature>
<feature type="compositionally biased region" description="Low complexity" evidence="4">
    <location>
        <begin position="516"/>
        <end position="526"/>
    </location>
</feature>
<keyword evidence="3" id="KW-0175">Coiled coil</keyword>
<dbReference type="eggNOG" id="ENOG502S52Q">
    <property type="taxonomic scope" value="Eukaryota"/>
</dbReference>
<keyword evidence="7" id="KW-1185">Reference proteome</keyword>
<feature type="compositionally biased region" description="Polar residues" evidence="4">
    <location>
        <begin position="263"/>
        <end position="277"/>
    </location>
</feature>
<feature type="region of interest" description="Disordered" evidence="4">
    <location>
        <begin position="210"/>
        <end position="277"/>
    </location>
</feature>
<feature type="compositionally biased region" description="Polar residues" evidence="4">
    <location>
        <begin position="1224"/>
        <end position="1239"/>
    </location>
</feature>
<gene>
    <name evidence="6" type="ORF">SEPMUDRAFT_146077</name>
</gene>
<evidence type="ECO:0000256" key="4">
    <source>
        <dbReference type="SAM" id="MobiDB-lite"/>
    </source>
</evidence>
<feature type="compositionally biased region" description="Basic and acidic residues" evidence="4">
    <location>
        <begin position="1338"/>
        <end position="1348"/>
    </location>
</feature>
<name>N1QI87_SPHMS</name>
<comment type="subcellular location">
    <subcellularLocation>
        <location evidence="1">Nucleus</location>
    </subcellularLocation>
</comment>
<evidence type="ECO:0000313" key="7">
    <source>
        <dbReference type="Proteomes" id="UP000016931"/>
    </source>
</evidence>
<dbReference type="InterPro" id="IPR036546">
    <property type="entry name" value="MED15_KIX"/>
</dbReference>
<feature type="domain" description="Mediator complex subunit 15 KIX" evidence="5">
    <location>
        <begin position="59"/>
        <end position="133"/>
    </location>
</feature>
<feature type="region of interest" description="Disordered" evidence="4">
    <location>
        <begin position="1466"/>
        <end position="1494"/>
    </location>
</feature>
<keyword evidence="2" id="KW-0539">Nucleus</keyword>
<evidence type="ECO:0000256" key="2">
    <source>
        <dbReference type="ARBA" id="ARBA00023242"/>
    </source>
</evidence>
<feature type="region of interest" description="Disordered" evidence="4">
    <location>
        <begin position="407"/>
        <end position="534"/>
    </location>
</feature>
<evidence type="ECO:0000256" key="1">
    <source>
        <dbReference type="ARBA" id="ARBA00004123"/>
    </source>
</evidence>
<dbReference type="GeneID" id="27900579"/>
<evidence type="ECO:0000313" key="6">
    <source>
        <dbReference type="EMBL" id="EMF16961.1"/>
    </source>
</evidence>
<dbReference type="OMA" id="GQLKQWA"/>
<protein>
    <recommendedName>
        <fullName evidence="5">Mediator complex subunit 15 KIX domain-containing protein</fullName>
    </recommendedName>
</protein>
<feature type="compositionally biased region" description="Basic and acidic residues" evidence="4">
    <location>
        <begin position="1363"/>
        <end position="1372"/>
    </location>
</feature>
<dbReference type="GO" id="GO:0005634">
    <property type="term" value="C:nucleus"/>
    <property type="evidence" value="ECO:0007669"/>
    <property type="project" value="UniProtKB-SubCell"/>
</dbReference>
<feature type="compositionally biased region" description="Low complexity" evidence="4">
    <location>
        <begin position="1202"/>
        <end position="1223"/>
    </location>
</feature>
<feature type="region of interest" description="Disordered" evidence="4">
    <location>
        <begin position="1318"/>
        <end position="1372"/>
    </location>
</feature>
<feature type="compositionally biased region" description="Polar residues" evidence="4">
    <location>
        <begin position="885"/>
        <end position="913"/>
    </location>
</feature>
<feature type="region of interest" description="Disordered" evidence="4">
    <location>
        <begin position="862"/>
        <end position="913"/>
    </location>
</feature>
<feature type="region of interest" description="Disordered" evidence="4">
    <location>
        <begin position="356"/>
        <end position="380"/>
    </location>
</feature>
<dbReference type="Proteomes" id="UP000016931">
    <property type="component" value="Unassembled WGS sequence"/>
</dbReference>
<feature type="compositionally biased region" description="Polar residues" evidence="4">
    <location>
        <begin position="1349"/>
        <end position="1359"/>
    </location>
</feature>
<sequence>MEQQNNNGNNMMLPNGMNPMGMGMGGGGGMQRPQPGNQSQQMYANIAQELKKNMHKFVGGWQQSHPIGDRATRIMQLVSHLRLINPDINICMGIAQKWEVRTFEESQNKEQYVERMEQKLNEIRQRRSQHAGNIPLGVAGAMPNGQMPNNGMMRQGNMMAGLPNMGNMSNMQNMGNNMNGMNGMSGLGFSNNPMNGQNGLFPAQLARQMQPSPVNMPGQAGTLDPSALQISRQQSQQQQQQQQQQVQQQQQNAINQAGPQQQASNMAQGGQAQSGPNMQAMITGRARQMYDQISEDQKRNMRQKLVSQMSEQQLQMMQQSRRDPVMQFCIKRAQEQFAKIQGQRIQQNPGVPANGNMNTQMGNNAPQQRPPSQAGGQNFDVSGILGQQANALKLQDAGEQVVPASNNNSNSFNMGLGNNQSINPQMLNNQGSAGGQSNNNSIGQQQATFYNQQRNPQQQDRLQKQMLAQQHAMQAARMQQGPLTGQPGGLHAQNAFNGGAAPSPAMSMLNRPMVPPGQITPGTPQPNRQQPMPQTPMNGANQLMQHHQNMVNQNNQLHNHQTQQMIPQNAIHSLLQRVPPEYRARLTSMPPEQMQAMLARLANANKLPSGLGQPGPMNPPGMPMQGGQQQSNMLQQQMGNAMPGFNSQLPPDHPNMQMNQPNTMQRQQPTQQTQQMAHMRQQILDSKPFPRSVLSALSISVPPQVQKWIDLKQHIAQNASVVPPQTQEKLRHLQQQWYQSHPQEVNTAMHSLLYQKRAQEQGQNNQQSMLVNNMQQPGMTGGSQAPPAQMVPPAPMMQAPQPNATPGSNPTQQQALHANILRSISPEDMQKWRMQAGQRAQGLTDDQVRQVMASYRLERLRQAQMQQGQRPPGQNPQIPRPPQANMPNGAQPQQRMPQPGQHQATVGQKPSQQANDDVIEISNPAMQQQAPQAPPMQASHSQQRMPTQEQIAQLTPEQKAAWTQKRQQIEALRRAQGGVNATGNPSTGMPANGSEAQQNLGQKLGAIMREIQSSTRKGPPVNLDAEGRERVRSSLARLWKPVMTMQQTFLAAMTWGMEQQIKDIARTKMIVAQNCKDEHGTVNEFYSVTLQQLQEMERTVATYMNDFKSMQMRMQAQKGAAIKDQQPAAPAMAPAASQQGHSRKASNIKAPPAPTDEKKFDWAAQSPGVPMYAHEQPGLTQDKLKFPPQKKRKPNQPGSQVSTPAAQTGTPATAGASPAIASGKAQQSPEQTRKTQQQLKAEADREAEAKRFRCKDLACEYSLHGFDTEAQLEDHDKAEHQPIEDPLAFFLANATMALDVDDQGNAGLKATVSDAKGTSVAIPPTKPRFSVKAASPKEATKAGEDARNKTTVPTPSQQKPGKKQTEADVHSDKVKEIEEEETMQATMTKKLNLPVLPVEPSVPGAEMHEDDDVDMFDFGLSGDGPDGMDLFGMDSNQMSFESIEEMARMGAAWEPVEGDLSSWRLSDAPELTDSSPERTPSDGSQSSHASDVSQSDTMRFIISCENDAWDAFGTGECGIAASMMPMYTQIKDMMGSQEGDVKDASSPRKRKAVEEAWDAPVRDFLENDFFGSHNQAGSN</sequence>